<comment type="similarity">
    <text evidence="1">Belongs to the enoyl-CoA hydratase/isomerase family.</text>
</comment>
<dbReference type="SUPFAM" id="SSF52096">
    <property type="entry name" value="ClpP/crotonase"/>
    <property type="match status" value="1"/>
</dbReference>
<dbReference type="GO" id="GO:0003824">
    <property type="term" value="F:catalytic activity"/>
    <property type="evidence" value="ECO:0007669"/>
    <property type="project" value="UniProtKB-ARBA"/>
</dbReference>
<dbReference type="InterPro" id="IPR001753">
    <property type="entry name" value="Enoyl-CoA_hydra/iso"/>
</dbReference>
<keyword evidence="4" id="KW-1185">Reference proteome</keyword>
<feature type="compositionally biased region" description="Basic and acidic residues" evidence="2">
    <location>
        <begin position="251"/>
        <end position="262"/>
    </location>
</feature>
<proteinExistence type="inferred from homology"/>
<evidence type="ECO:0000313" key="3">
    <source>
        <dbReference type="EMBL" id="PKW16631.1"/>
    </source>
</evidence>
<evidence type="ECO:0000256" key="2">
    <source>
        <dbReference type="SAM" id="MobiDB-lite"/>
    </source>
</evidence>
<organism evidence="3 4">
    <name type="scientific">Saccharopolyspora spinosa</name>
    <dbReference type="NCBI Taxonomy" id="60894"/>
    <lineage>
        <taxon>Bacteria</taxon>
        <taxon>Bacillati</taxon>
        <taxon>Actinomycetota</taxon>
        <taxon>Actinomycetes</taxon>
        <taxon>Pseudonocardiales</taxon>
        <taxon>Pseudonocardiaceae</taxon>
        <taxon>Saccharopolyspora</taxon>
    </lineage>
</organism>
<dbReference type="STRING" id="994479.GCA_000194155_07422"/>
<feature type="region of interest" description="Disordered" evidence="2">
    <location>
        <begin position="240"/>
        <end position="262"/>
    </location>
</feature>
<sequence length="262" mass="28402">MATEIFDSNAPVQCEIDGQIGVVRLNRPTKLNAWDMSMRAELTERITGLAQDDACKAIVLAGTGGNFCAGQDLNETAAFAPDDPGVAEDWIASFDAIYAATRNSPKPVVAAVEGVAAGSGFQWVLLADIRVGHAATRMGQPEVLSGIPSITGVWAMWSVLGRAKVTEFALSGRLVNGEEALRLGLLNYVVEEGQVFEKAMSEARRLADLPGVAVRTTKDWIRRIEEAAYQEAVTWAKQVHRESNASGEPQQEMRRFLDGARR</sequence>
<dbReference type="AlphaFoldDB" id="A0A2N3Y197"/>
<evidence type="ECO:0000313" key="4">
    <source>
        <dbReference type="Proteomes" id="UP000233786"/>
    </source>
</evidence>
<dbReference type="PANTHER" id="PTHR43802:SF1">
    <property type="entry name" value="IP11341P-RELATED"/>
    <property type="match status" value="1"/>
</dbReference>
<dbReference type="Proteomes" id="UP000233786">
    <property type="component" value="Unassembled WGS sequence"/>
</dbReference>
<name>A0A2N3Y197_SACSN</name>
<gene>
    <name evidence="3" type="ORF">A8926_4482</name>
</gene>
<accession>A0A2N3Y197</accession>
<dbReference type="InterPro" id="IPR029045">
    <property type="entry name" value="ClpP/crotonase-like_dom_sf"/>
</dbReference>
<reference evidence="3" key="1">
    <citation type="submission" date="2017-12" db="EMBL/GenBank/DDBJ databases">
        <title>Sequencing the genomes of 1000 Actinobacteria strains.</title>
        <authorList>
            <person name="Klenk H.-P."/>
        </authorList>
    </citation>
    <scope>NUCLEOTIDE SEQUENCE [LARGE SCALE GENOMIC DNA]</scope>
    <source>
        <strain evidence="3">DSM 44228</strain>
    </source>
</reference>
<dbReference type="PANTHER" id="PTHR43802">
    <property type="entry name" value="ENOYL-COA HYDRATASE"/>
    <property type="match status" value="1"/>
</dbReference>
<evidence type="ECO:0000256" key="1">
    <source>
        <dbReference type="ARBA" id="ARBA00005254"/>
    </source>
</evidence>
<dbReference type="Gene3D" id="3.90.226.10">
    <property type="entry name" value="2-enoyl-CoA Hydratase, Chain A, domain 1"/>
    <property type="match status" value="1"/>
</dbReference>
<comment type="caution">
    <text evidence="3">The sequence shown here is derived from an EMBL/GenBank/DDBJ whole genome shotgun (WGS) entry which is preliminary data.</text>
</comment>
<dbReference type="Pfam" id="PF00378">
    <property type="entry name" value="ECH_1"/>
    <property type="match status" value="1"/>
</dbReference>
<dbReference type="RefSeq" id="WP_010315132.1">
    <property type="nucleotide sequence ID" value="NZ_CP061007.1"/>
</dbReference>
<protein>
    <submittedName>
        <fullName evidence="3">Enoyl-CoA hydratase/carnithine racemase</fullName>
    </submittedName>
</protein>
<dbReference type="CDD" id="cd06558">
    <property type="entry name" value="crotonase-like"/>
    <property type="match status" value="1"/>
</dbReference>
<dbReference type="EMBL" id="PJNB01000001">
    <property type="protein sequence ID" value="PKW16631.1"/>
    <property type="molecule type" value="Genomic_DNA"/>
</dbReference>